<evidence type="ECO:0000313" key="2">
    <source>
        <dbReference type="EMBL" id="CZR64776.1"/>
    </source>
</evidence>
<evidence type="ECO:0000256" key="1">
    <source>
        <dbReference type="SAM" id="MobiDB-lite"/>
    </source>
</evidence>
<sequence length="245" mass="26892">MAVVLHAGHCYLVHRTDYGSHDETSHISEIFGCYTTFLEATRRAKAEVRSLALECDLDATVRVDGGYNNIERAVIGVEQIACESKYYGDGDDSEEEDDEGREGSDAMSVEETQESVQEESAPEEEEEEEEKQEDGKDEDENLLDAETPEILSQPPPAPATGQLQWRSTNPTTIGELPLPIGTVSCLSQQVFALAGTQKPHSRAAINNLIRQYGGSVVPLLPVRNEIQFVVLGDDIDDVILSGLRN</sequence>
<proteinExistence type="predicted"/>
<dbReference type="EMBL" id="FJOG01000028">
    <property type="protein sequence ID" value="CZR64776.1"/>
    <property type="molecule type" value="Genomic_DNA"/>
</dbReference>
<accession>A0A1L7XIJ5</accession>
<name>A0A1L7XIJ5_9HELO</name>
<evidence type="ECO:0000313" key="3">
    <source>
        <dbReference type="Proteomes" id="UP000184330"/>
    </source>
</evidence>
<feature type="region of interest" description="Disordered" evidence="1">
    <location>
        <begin position="86"/>
        <end position="168"/>
    </location>
</feature>
<feature type="compositionally biased region" description="Acidic residues" evidence="1">
    <location>
        <begin position="111"/>
        <end position="147"/>
    </location>
</feature>
<evidence type="ECO:0008006" key="4">
    <source>
        <dbReference type="Google" id="ProtNLM"/>
    </source>
</evidence>
<keyword evidence="3" id="KW-1185">Reference proteome</keyword>
<organism evidence="2 3">
    <name type="scientific">Phialocephala subalpina</name>
    <dbReference type="NCBI Taxonomy" id="576137"/>
    <lineage>
        <taxon>Eukaryota</taxon>
        <taxon>Fungi</taxon>
        <taxon>Dikarya</taxon>
        <taxon>Ascomycota</taxon>
        <taxon>Pezizomycotina</taxon>
        <taxon>Leotiomycetes</taxon>
        <taxon>Helotiales</taxon>
        <taxon>Mollisiaceae</taxon>
        <taxon>Phialocephala</taxon>
        <taxon>Phialocephala fortinii species complex</taxon>
    </lineage>
</organism>
<reference evidence="2 3" key="1">
    <citation type="submission" date="2016-03" db="EMBL/GenBank/DDBJ databases">
        <authorList>
            <person name="Ploux O."/>
        </authorList>
    </citation>
    <scope>NUCLEOTIDE SEQUENCE [LARGE SCALE GENOMIC DNA]</scope>
    <source>
        <strain evidence="2 3">UAMH 11012</strain>
    </source>
</reference>
<protein>
    <recommendedName>
        <fullName evidence="4">BRCT domain-containing protein</fullName>
    </recommendedName>
</protein>
<dbReference type="AlphaFoldDB" id="A0A1L7XIJ5"/>
<dbReference type="OrthoDB" id="10596942at2759"/>
<gene>
    <name evidence="2" type="ORF">PAC_14675</name>
</gene>
<dbReference type="Proteomes" id="UP000184330">
    <property type="component" value="Unassembled WGS sequence"/>
</dbReference>
<feature type="compositionally biased region" description="Acidic residues" evidence="1">
    <location>
        <begin position="89"/>
        <end position="100"/>
    </location>
</feature>